<evidence type="ECO:0000256" key="8">
    <source>
        <dbReference type="SAM" id="SignalP"/>
    </source>
</evidence>
<comment type="subcellular location">
    <subcellularLocation>
        <location evidence="1">Cell membrane</location>
        <topology evidence="1">Single-pass membrane protein</topology>
    </subcellularLocation>
</comment>
<keyword evidence="4 7" id="KW-1133">Transmembrane helix</keyword>
<keyword evidence="8" id="KW-0732">Signal</keyword>
<dbReference type="Pfam" id="PF03170">
    <property type="entry name" value="BcsB"/>
    <property type="match status" value="1"/>
</dbReference>
<evidence type="ECO:0000256" key="4">
    <source>
        <dbReference type="ARBA" id="ARBA00022989"/>
    </source>
</evidence>
<feature type="chain" id="PRO_5002711483" evidence="8">
    <location>
        <begin position="30"/>
        <end position="746"/>
    </location>
</feature>
<dbReference type="Gene3D" id="2.60.120.260">
    <property type="entry name" value="Galactose-binding domain-like"/>
    <property type="match status" value="2"/>
</dbReference>
<dbReference type="GO" id="GO:0005886">
    <property type="term" value="C:plasma membrane"/>
    <property type="evidence" value="ECO:0007669"/>
    <property type="project" value="UniProtKB-SubCell"/>
</dbReference>
<keyword evidence="2" id="KW-1003">Cell membrane</keyword>
<dbReference type="OrthoDB" id="138829at2"/>
<feature type="compositionally biased region" description="Low complexity" evidence="6">
    <location>
        <begin position="691"/>
        <end position="701"/>
    </location>
</feature>
<evidence type="ECO:0000256" key="3">
    <source>
        <dbReference type="ARBA" id="ARBA00022692"/>
    </source>
</evidence>
<feature type="transmembrane region" description="Helical" evidence="7">
    <location>
        <begin position="716"/>
        <end position="736"/>
    </location>
</feature>
<keyword evidence="10" id="KW-1185">Reference proteome</keyword>
<dbReference type="Proteomes" id="UP000000263">
    <property type="component" value="Chromosome"/>
</dbReference>
<dbReference type="KEGG" id="rca:Rcas_0999"/>
<keyword evidence="3 7" id="KW-0812">Transmembrane</keyword>
<dbReference type="GO" id="GO:0006011">
    <property type="term" value="P:UDP-alpha-D-glucose metabolic process"/>
    <property type="evidence" value="ECO:0007669"/>
    <property type="project" value="InterPro"/>
</dbReference>
<dbReference type="EMBL" id="CP000804">
    <property type="protein sequence ID" value="ABU57107.1"/>
    <property type="molecule type" value="Genomic_DNA"/>
</dbReference>
<accession>A7NI10</accession>
<feature type="region of interest" description="Disordered" evidence="6">
    <location>
        <begin position="691"/>
        <end position="711"/>
    </location>
</feature>
<dbReference type="HOGENOM" id="CLU_363218_0_0_0"/>
<evidence type="ECO:0000256" key="1">
    <source>
        <dbReference type="ARBA" id="ARBA00004162"/>
    </source>
</evidence>
<name>A7NI10_ROSCS</name>
<sequence length="746" mass="79654">MLWMPWFHRLSSCVLILLIIVGSAGSARAQGGAPSQPERDQNVVTLERIGSNDQTLSGVFDGTRYLFNIPANWRLESGAQAQLDLSVFFPLGGDQQRLGGFLEARFNRVLIGTVDLTQPGDRRVTFAIPDQALTPVRGDGRHEFEVALDNPTGCDVAPGERTAVVVRSTSRFILPHTLTPLDTDLRNLPRPIFQGSFDPDRATIVLPDDPSRDDLQAALTVAAAFGRLTEGRLQIDLTTVQRLSPQARTGNHLILSGSHTGLAPLARNLTLPAPLRETGFDAPGATPADGILQMIVSPWNAERVVLLVSGGSNEGVLKAARALSAVPARINGRPDVAVVRDLPNAPADMALAIDQRFSDLGLEPRVLRDRVGTFDLKFNLPPGQQIDEGAYLDLTFNHAATVDFGQSSLSVGLNGVPIGSVRFSDETTRVTTSRITIPPSAARSGANVLTIQTNLAPRSLCTDSRTIDLWTTIWPESALHLPMKPAAAEPRRTFNLSSYPLPFTLHPGLATTAFVLPQRAPAAWNAAALLAFQIGRQTRDAILQPLVVFADNVPSDVRVSRDLLIVGRPSALPILTDLGDVLPAPFDANSDAPRSIDAPVVYRVPPDASVAYLQMVAAPWNPERVVVAALGSDDAGIEQAALMLIDPRQRARLAATLAIVDPQQRVTLGHGRAVITGAAPTPVVTATPIATPTAQPTAQPDQPAPVPESDTSSNNALLLVAALAAAIVGIGVVIFWRVPWRRPPGT</sequence>
<proteinExistence type="predicted"/>
<dbReference type="AlphaFoldDB" id="A7NI10"/>
<protein>
    <submittedName>
        <fullName evidence="9">Uncharacterized protein</fullName>
    </submittedName>
</protein>
<dbReference type="PANTHER" id="PTHR39083:SF1">
    <property type="entry name" value="CYCLIC DI-GMP-BINDING PROTEIN"/>
    <property type="match status" value="1"/>
</dbReference>
<dbReference type="PANTHER" id="PTHR39083">
    <property type="entry name" value="CYCLIC DI-GMP-BINDING PROTEIN"/>
    <property type="match status" value="1"/>
</dbReference>
<organism evidence="9 10">
    <name type="scientific">Roseiflexus castenholzii (strain DSM 13941 / HLO8)</name>
    <dbReference type="NCBI Taxonomy" id="383372"/>
    <lineage>
        <taxon>Bacteria</taxon>
        <taxon>Bacillati</taxon>
        <taxon>Chloroflexota</taxon>
        <taxon>Chloroflexia</taxon>
        <taxon>Chloroflexales</taxon>
        <taxon>Roseiflexineae</taxon>
        <taxon>Roseiflexaceae</taxon>
        <taxon>Roseiflexus</taxon>
    </lineage>
</organism>
<keyword evidence="5 7" id="KW-0472">Membrane</keyword>
<evidence type="ECO:0000256" key="7">
    <source>
        <dbReference type="SAM" id="Phobius"/>
    </source>
</evidence>
<dbReference type="InterPro" id="IPR018513">
    <property type="entry name" value="Cell_synthase_bac"/>
</dbReference>
<evidence type="ECO:0000256" key="5">
    <source>
        <dbReference type="ARBA" id="ARBA00023136"/>
    </source>
</evidence>
<evidence type="ECO:0000313" key="10">
    <source>
        <dbReference type="Proteomes" id="UP000000263"/>
    </source>
</evidence>
<gene>
    <name evidence="9" type="ordered locus">Rcas_0999</name>
</gene>
<evidence type="ECO:0000256" key="6">
    <source>
        <dbReference type="SAM" id="MobiDB-lite"/>
    </source>
</evidence>
<feature type="signal peptide" evidence="8">
    <location>
        <begin position="1"/>
        <end position="29"/>
    </location>
</feature>
<dbReference type="eggNOG" id="COG1215">
    <property type="taxonomic scope" value="Bacteria"/>
</dbReference>
<dbReference type="STRING" id="383372.Rcas_0999"/>
<evidence type="ECO:0000313" key="9">
    <source>
        <dbReference type="EMBL" id="ABU57107.1"/>
    </source>
</evidence>
<evidence type="ECO:0000256" key="2">
    <source>
        <dbReference type="ARBA" id="ARBA00022475"/>
    </source>
</evidence>
<reference evidence="9 10" key="1">
    <citation type="submission" date="2007-08" db="EMBL/GenBank/DDBJ databases">
        <title>Complete sequence of Roseiflexus castenholzii DSM 13941.</title>
        <authorList>
            <consortium name="US DOE Joint Genome Institute"/>
            <person name="Copeland A."/>
            <person name="Lucas S."/>
            <person name="Lapidus A."/>
            <person name="Barry K."/>
            <person name="Glavina del Rio T."/>
            <person name="Dalin E."/>
            <person name="Tice H."/>
            <person name="Pitluck S."/>
            <person name="Thompson L.S."/>
            <person name="Brettin T."/>
            <person name="Bruce D."/>
            <person name="Detter J.C."/>
            <person name="Han C."/>
            <person name="Tapia R."/>
            <person name="Schmutz J."/>
            <person name="Larimer F."/>
            <person name="Land M."/>
            <person name="Hauser L."/>
            <person name="Kyrpides N."/>
            <person name="Mikhailova N."/>
            <person name="Bryant D.A."/>
            <person name="Hanada S."/>
            <person name="Tsukatani Y."/>
            <person name="Richardson P."/>
        </authorList>
    </citation>
    <scope>NUCLEOTIDE SEQUENCE [LARGE SCALE GENOMIC DNA]</scope>
    <source>
        <strain evidence="10">DSM 13941 / HLO8</strain>
    </source>
</reference>